<evidence type="ECO:0000259" key="4">
    <source>
        <dbReference type="SMART" id="SM00967"/>
    </source>
</evidence>
<dbReference type="PANTHER" id="PTHR43191">
    <property type="entry name" value="RRNA METHYLTRANSFERASE 3"/>
    <property type="match status" value="1"/>
</dbReference>
<dbReference type="InterPro" id="IPR053888">
    <property type="entry name" value="MRM3-like_sub_bind"/>
</dbReference>
<gene>
    <name evidence="5" type="ORF">J2Z66_004591</name>
</gene>
<keyword evidence="2 5" id="KW-0489">Methyltransferase</keyword>
<evidence type="ECO:0000313" key="5">
    <source>
        <dbReference type="EMBL" id="MBP1992974.1"/>
    </source>
</evidence>
<dbReference type="InterPro" id="IPR029026">
    <property type="entry name" value="tRNA_m1G_MTases_N"/>
</dbReference>
<evidence type="ECO:0000256" key="3">
    <source>
        <dbReference type="ARBA" id="ARBA00022679"/>
    </source>
</evidence>
<organism evidence="5 6">
    <name type="scientific">Paenibacillus eucommiae</name>
    <dbReference type="NCBI Taxonomy" id="1355755"/>
    <lineage>
        <taxon>Bacteria</taxon>
        <taxon>Bacillati</taxon>
        <taxon>Bacillota</taxon>
        <taxon>Bacilli</taxon>
        <taxon>Bacillales</taxon>
        <taxon>Paenibacillaceae</taxon>
        <taxon>Paenibacillus</taxon>
    </lineage>
</organism>
<evidence type="ECO:0000313" key="6">
    <source>
        <dbReference type="Proteomes" id="UP001519287"/>
    </source>
</evidence>
<dbReference type="Pfam" id="PF22435">
    <property type="entry name" value="MRM3-like_sub_bind"/>
    <property type="match status" value="1"/>
</dbReference>
<dbReference type="InterPro" id="IPR013123">
    <property type="entry name" value="SpoU_subst-bd"/>
</dbReference>
<dbReference type="GO" id="GO:0032259">
    <property type="term" value="P:methylation"/>
    <property type="evidence" value="ECO:0007669"/>
    <property type="project" value="UniProtKB-KW"/>
</dbReference>
<dbReference type="SUPFAM" id="SSF75217">
    <property type="entry name" value="alpha/beta knot"/>
    <property type="match status" value="1"/>
</dbReference>
<dbReference type="SMART" id="SM00967">
    <property type="entry name" value="SpoU_sub_bind"/>
    <property type="match status" value="1"/>
</dbReference>
<dbReference type="Gene3D" id="3.40.1280.10">
    <property type="match status" value="1"/>
</dbReference>
<dbReference type="CDD" id="cd18095">
    <property type="entry name" value="SpoU-like_rRNA-MTase"/>
    <property type="match status" value="1"/>
</dbReference>
<keyword evidence="6" id="KW-1185">Reference proteome</keyword>
<dbReference type="InterPro" id="IPR029064">
    <property type="entry name" value="Ribosomal_eL30-like_sf"/>
</dbReference>
<name>A0ABS4IZF5_9BACL</name>
<dbReference type="EMBL" id="JAGGLB010000016">
    <property type="protein sequence ID" value="MBP1992974.1"/>
    <property type="molecule type" value="Genomic_DNA"/>
</dbReference>
<keyword evidence="3" id="KW-0808">Transferase</keyword>
<protein>
    <submittedName>
        <fullName evidence="5">TrmH family RNA methyltransferase</fullName>
    </submittedName>
</protein>
<evidence type="ECO:0000256" key="2">
    <source>
        <dbReference type="ARBA" id="ARBA00022603"/>
    </source>
</evidence>
<dbReference type="Proteomes" id="UP001519287">
    <property type="component" value="Unassembled WGS sequence"/>
</dbReference>
<proteinExistence type="inferred from homology"/>
<comment type="similarity">
    <text evidence="1">Belongs to the class IV-like SAM-binding methyltransferase superfamily. RNA methyltransferase TrmH family.</text>
</comment>
<sequence length="266" mass="28644">MSIDIVSPQNARVKVWAQLLDRRGRDKQRKFLIEGIHLVEEAVKAQAEVLTIIYSLDKGKPAELYERTVGYIEWVGVSQAVLEKCSDTQSPQGIIAIVQMNISPADQILEMAHDLVVVVDGVQDPGNLGTIIRSADAVGASGVLLGHGTVDVYNPKTIRSTMGSLFHLPIISADLLDVLPAARAAGIQLVTTSLQATHSCYETDLSKPTWFILGNEAKGVSAEVAAEADMKVIIPMQGQAESLNVAMAATVLLFEASRQRAAFTKL</sequence>
<dbReference type="PANTHER" id="PTHR43191:SF2">
    <property type="entry name" value="RRNA METHYLTRANSFERASE 3, MITOCHONDRIAL"/>
    <property type="match status" value="1"/>
</dbReference>
<dbReference type="SUPFAM" id="SSF55315">
    <property type="entry name" value="L30e-like"/>
    <property type="match status" value="1"/>
</dbReference>
<dbReference type="InterPro" id="IPR051259">
    <property type="entry name" value="rRNA_Methyltransferase"/>
</dbReference>
<dbReference type="InterPro" id="IPR001537">
    <property type="entry name" value="SpoU_MeTrfase"/>
</dbReference>
<accession>A0ABS4IZF5</accession>
<dbReference type="Pfam" id="PF00588">
    <property type="entry name" value="SpoU_methylase"/>
    <property type="match status" value="1"/>
</dbReference>
<evidence type="ECO:0000256" key="1">
    <source>
        <dbReference type="ARBA" id="ARBA00007228"/>
    </source>
</evidence>
<reference evidence="5 6" key="1">
    <citation type="submission" date="2021-03" db="EMBL/GenBank/DDBJ databases">
        <title>Genomic Encyclopedia of Type Strains, Phase IV (KMG-IV): sequencing the most valuable type-strain genomes for metagenomic binning, comparative biology and taxonomic classification.</title>
        <authorList>
            <person name="Goeker M."/>
        </authorList>
    </citation>
    <scope>NUCLEOTIDE SEQUENCE [LARGE SCALE GENOMIC DNA]</scope>
    <source>
        <strain evidence="5 6">DSM 26048</strain>
    </source>
</reference>
<feature type="domain" description="RNA 2-O ribose methyltransferase substrate binding" evidence="4">
    <location>
        <begin position="32"/>
        <end position="104"/>
    </location>
</feature>
<dbReference type="Gene3D" id="3.30.1330.30">
    <property type="match status" value="1"/>
</dbReference>
<comment type="caution">
    <text evidence="5">The sequence shown here is derived from an EMBL/GenBank/DDBJ whole genome shotgun (WGS) entry which is preliminary data.</text>
</comment>
<dbReference type="InterPro" id="IPR029028">
    <property type="entry name" value="Alpha/beta_knot_MTases"/>
</dbReference>
<dbReference type="GO" id="GO:0008168">
    <property type="term" value="F:methyltransferase activity"/>
    <property type="evidence" value="ECO:0007669"/>
    <property type="project" value="UniProtKB-KW"/>
</dbReference>